<dbReference type="GO" id="GO:0008168">
    <property type="term" value="F:methyltransferase activity"/>
    <property type="evidence" value="ECO:0007669"/>
    <property type="project" value="UniProtKB-KW"/>
</dbReference>
<dbReference type="Pfam" id="PF13649">
    <property type="entry name" value="Methyltransf_25"/>
    <property type="match status" value="1"/>
</dbReference>
<name>T0ZHA2_9ZZZZ</name>
<dbReference type="PANTHER" id="PTHR43464:SF19">
    <property type="entry name" value="UBIQUINONE BIOSYNTHESIS O-METHYLTRANSFERASE, MITOCHONDRIAL"/>
    <property type="match status" value="1"/>
</dbReference>
<evidence type="ECO:0000256" key="1">
    <source>
        <dbReference type="ARBA" id="ARBA00022603"/>
    </source>
</evidence>
<dbReference type="CDD" id="cd02440">
    <property type="entry name" value="AdoMet_MTases"/>
    <property type="match status" value="1"/>
</dbReference>
<feature type="domain" description="Methyltransferase" evidence="4">
    <location>
        <begin position="41"/>
        <end position="132"/>
    </location>
</feature>
<sequence length="195" mass="21274">MADAHFEIPRLAEVYDPLDPDRSDLETYSAIVDEFGATSLLDIGCGTGTFACMQASRGMDVTGLDPAGASLEVARNKRGADRVAWVHGELGALPALQVDLATMTGNVAQVFVTDDEWSITLRACHQALRPGGHLVFESRVPEEQAWLGWNREATYTRVVLVGVGPVAHWVEVTDVREDVVSFRSTYIFEADGAMY</sequence>
<dbReference type="SUPFAM" id="SSF53335">
    <property type="entry name" value="S-adenosyl-L-methionine-dependent methyltransferases"/>
    <property type="match status" value="1"/>
</dbReference>
<evidence type="ECO:0000259" key="4">
    <source>
        <dbReference type="Pfam" id="PF13649"/>
    </source>
</evidence>
<reference evidence="5" key="1">
    <citation type="submission" date="2013-08" db="EMBL/GenBank/DDBJ databases">
        <authorList>
            <person name="Mendez C."/>
            <person name="Richter M."/>
            <person name="Ferrer M."/>
            <person name="Sanchez J."/>
        </authorList>
    </citation>
    <scope>NUCLEOTIDE SEQUENCE</scope>
</reference>
<keyword evidence="3" id="KW-0949">S-adenosyl-L-methionine</keyword>
<dbReference type="EMBL" id="AUZY01008005">
    <property type="protein sequence ID" value="EQD47681.1"/>
    <property type="molecule type" value="Genomic_DNA"/>
</dbReference>
<organism evidence="5">
    <name type="scientific">mine drainage metagenome</name>
    <dbReference type="NCBI Taxonomy" id="410659"/>
    <lineage>
        <taxon>unclassified sequences</taxon>
        <taxon>metagenomes</taxon>
        <taxon>ecological metagenomes</taxon>
    </lineage>
</organism>
<proteinExistence type="predicted"/>
<dbReference type="EC" id="2.1.1.-" evidence="5"/>
<protein>
    <submittedName>
        <fullName evidence="5">Methyltransferase type 11</fullName>
        <ecNumber evidence="5">2.1.1.-</ecNumber>
    </submittedName>
</protein>
<dbReference type="InterPro" id="IPR041698">
    <property type="entry name" value="Methyltransf_25"/>
</dbReference>
<dbReference type="AlphaFoldDB" id="T0ZHA2"/>
<evidence type="ECO:0000256" key="3">
    <source>
        <dbReference type="ARBA" id="ARBA00022691"/>
    </source>
</evidence>
<accession>T0ZHA2</accession>
<dbReference type="PANTHER" id="PTHR43464">
    <property type="entry name" value="METHYLTRANSFERASE"/>
    <property type="match status" value="1"/>
</dbReference>
<gene>
    <name evidence="5" type="ORF">B1B_12227</name>
</gene>
<dbReference type="GO" id="GO:0032259">
    <property type="term" value="P:methylation"/>
    <property type="evidence" value="ECO:0007669"/>
    <property type="project" value="UniProtKB-KW"/>
</dbReference>
<feature type="non-terminal residue" evidence="5">
    <location>
        <position position="195"/>
    </location>
</feature>
<keyword evidence="2 5" id="KW-0808">Transferase</keyword>
<dbReference type="InterPro" id="IPR029063">
    <property type="entry name" value="SAM-dependent_MTases_sf"/>
</dbReference>
<comment type="caution">
    <text evidence="5">The sequence shown here is derived from an EMBL/GenBank/DDBJ whole genome shotgun (WGS) entry which is preliminary data.</text>
</comment>
<evidence type="ECO:0000256" key="2">
    <source>
        <dbReference type="ARBA" id="ARBA00022679"/>
    </source>
</evidence>
<reference evidence="5" key="2">
    <citation type="journal article" date="2014" name="ISME J.">
        <title>Microbial stratification in low pH oxic and suboxic macroscopic growths along an acid mine drainage.</title>
        <authorList>
            <person name="Mendez-Garcia C."/>
            <person name="Mesa V."/>
            <person name="Sprenger R.R."/>
            <person name="Richter M."/>
            <person name="Diez M.S."/>
            <person name="Solano J."/>
            <person name="Bargiela R."/>
            <person name="Golyshina O.V."/>
            <person name="Manteca A."/>
            <person name="Ramos J.L."/>
            <person name="Gallego J.R."/>
            <person name="Llorente I."/>
            <person name="Martins Dos Santos V.A."/>
            <person name="Jensen O.N."/>
            <person name="Pelaez A.I."/>
            <person name="Sanchez J."/>
            <person name="Ferrer M."/>
        </authorList>
    </citation>
    <scope>NUCLEOTIDE SEQUENCE</scope>
</reference>
<keyword evidence="1 5" id="KW-0489">Methyltransferase</keyword>
<evidence type="ECO:0000313" key="5">
    <source>
        <dbReference type="EMBL" id="EQD47681.1"/>
    </source>
</evidence>
<dbReference type="Gene3D" id="3.40.50.150">
    <property type="entry name" value="Vaccinia Virus protein VP39"/>
    <property type="match status" value="1"/>
</dbReference>